<dbReference type="InterPro" id="IPR014238">
    <property type="entry name" value="Spore_YlmC/YmxH"/>
</dbReference>
<dbReference type="NCBIfam" id="TIGR02888">
    <property type="entry name" value="spore_YlmC_YmxH"/>
    <property type="match status" value="1"/>
</dbReference>
<organism evidence="2 3">
    <name type="scientific">Candidatus Caccopulliclostridium gallistercoris</name>
    <dbReference type="NCBI Taxonomy" id="2840719"/>
    <lineage>
        <taxon>Bacteria</taxon>
        <taxon>Bacillati</taxon>
        <taxon>Bacillota</taxon>
        <taxon>Clostridia</taxon>
        <taxon>Candidatus Caccopulliclostridium</taxon>
    </lineage>
</organism>
<evidence type="ECO:0000313" key="3">
    <source>
        <dbReference type="Proteomes" id="UP000886861"/>
    </source>
</evidence>
<proteinExistence type="predicted"/>
<comment type="caution">
    <text evidence="2">The sequence shown here is derived from an EMBL/GenBank/DDBJ whole genome shotgun (WGS) entry which is preliminary data.</text>
</comment>
<name>A0A9D1NED4_9FIRM</name>
<gene>
    <name evidence="2" type="ORF">IAA62_00445</name>
</gene>
<dbReference type="PANTHER" id="PTHR40061">
    <property type="entry name" value="SPORULATION PROTEIN YLMC-RELATED"/>
    <property type="match status" value="1"/>
</dbReference>
<dbReference type="PANTHER" id="PTHR40061:SF1">
    <property type="entry name" value="SPORULATION PROTEIN YLMC-RELATED"/>
    <property type="match status" value="1"/>
</dbReference>
<dbReference type="InterPro" id="IPR027275">
    <property type="entry name" value="PRC-brl_dom"/>
</dbReference>
<sequence>MQECSFLELRCKEVVNVVDGRRLGHVTDVVFDLQTAKITGLVVPGNKSFWNVFKNGTELFIPFTQICKIGDDTILVELYSNTPTVNTFTLPNKQ</sequence>
<accession>A0A9D1NED4</accession>
<evidence type="ECO:0000313" key="2">
    <source>
        <dbReference type="EMBL" id="HIV01021.1"/>
    </source>
</evidence>
<dbReference type="AlphaFoldDB" id="A0A9D1NED4"/>
<reference evidence="2" key="2">
    <citation type="journal article" date="2021" name="PeerJ">
        <title>Extensive microbial diversity within the chicken gut microbiome revealed by metagenomics and culture.</title>
        <authorList>
            <person name="Gilroy R."/>
            <person name="Ravi A."/>
            <person name="Getino M."/>
            <person name="Pursley I."/>
            <person name="Horton D.L."/>
            <person name="Alikhan N.F."/>
            <person name="Baker D."/>
            <person name="Gharbi K."/>
            <person name="Hall N."/>
            <person name="Watson M."/>
            <person name="Adriaenssens E.M."/>
            <person name="Foster-Nyarko E."/>
            <person name="Jarju S."/>
            <person name="Secka A."/>
            <person name="Antonio M."/>
            <person name="Oren A."/>
            <person name="Chaudhuri R.R."/>
            <person name="La Ragione R."/>
            <person name="Hildebrand F."/>
            <person name="Pallen M.J."/>
        </authorList>
    </citation>
    <scope>NUCLEOTIDE SEQUENCE</scope>
    <source>
        <strain evidence="2">CHK186-9395</strain>
    </source>
</reference>
<dbReference type="Proteomes" id="UP000886861">
    <property type="component" value="Unassembled WGS sequence"/>
</dbReference>
<dbReference type="Gene3D" id="2.30.30.240">
    <property type="entry name" value="PRC-barrel domain"/>
    <property type="match status" value="1"/>
</dbReference>
<dbReference type="EMBL" id="DVOJ01000003">
    <property type="protein sequence ID" value="HIV01021.1"/>
    <property type="molecule type" value="Genomic_DNA"/>
</dbReference>
<reference evidence="2" key="1">
    <citation type="submission" date="2020-10" db="EMBL/GenBank/DDBJ databases">
        <authorList>
            <person name="Gilroy R."/>
        </authorList>
    </citation>
    <scope>NUCLEOTIDE SEQUENCE</scope>
    <source>
        <strain evidence="2">CHK186-9395</strain>
    </source>
</reference>
<dbReference type="InterPro" id="IPR011033">
    <property type="entry name" value="PRC_barrel-like_sf"/>
</dbReference>
<dbReference type="SUPFAM" id="SSF50346">
    <property type="entry name" value="PRC-barrel domain"/>
    <property type="match status" value="1"/>
</dbReference>
<evidence type="ECO:0000259" key="1">
    <source>
        <dbReference type="Pfam" id="PF05239"/>
    </source>
</evidence>
<protein>
    <submittedName>
        <fullName evidence="2">YlmC/YmxH family sporulation protein</fullName>
    </submittedName>
</protein>
<feature type="domain" description="PRC-barrel" evidence="1">
    <location>
        <begin position="8"/>
        <end position="77"/>
    </location>
</feature>
<dbReference type="Pfam" id="PF05239">
    <property type="entry name" value="PRC"/>
    <property type="match status" value="1"/>
</dbReference>